<organism evidence="1 2">
    <name type="scientific">Saccharothrix variisporea</name>
    <dbReference type="NCBI Taxonomy" id="543527"/>
    <lineage>
        <taxon>Bacteria</taxon>
        <taxon>Bacillati</taxon>
        <taxon>Actinomycetota</taxon>
        <taxon>Actinomycetes</taxon>
        <taxon>Pseudonocardiales</taxon>
        <taxon>Pseudonocardiaceae</taxon>
        <taxon>Saccharothrix</taxon>
    </lineage>
</organism>
<dbReference type="RefSeq" id="WP_147459322.1">
    <property type="nucleotide sequence ID" value="NZ_JBIUBA010000012.1"/>
</dbReference>
<gene>
    <name evidence="1" type="ORF">DFJ66_4187</name>
</gene>
<name>A0A495X9L2_9PSEU</name>
<evidence type="ECO:0000313" key="2">
    <source>
        <dbReference type="Proteomes" id="UP000272729"/>
    </source>
</evidence>
<reference evidence="1 2" key="1">
    <citation type="submission" date="2018-10" db="EMBL/GenBank/DDBJ databases">
        <title>Sequencing the genomes of 1000 actinobacteria strains.</title>
        <authorList>
            <person name="Klenk H.-P."/>
        </authorList>
    </citation>
    <scope>NUCLEOTIDE SEQUENCE [LARGE SCALE GENOMIC DNA]</scope>
    <source>
        <strain evidence="1 2">DSM 43911</strain>
    </source>
</reference>
<proteinExistence type="predicted"/>
<dbReference type="OrthoDB" id="3297567at2"/>
<dbReference type="AlphaFoldDB" id="A0A495X9L2"/>
<evidence type="ECO:0000313" key="1">
    <source>
        <dbReference type="EMBL" id="RKT70910.1"/>
    </source>
</evidence>
<protein>
    <submittedName>
        <fullName evidence="1">Uncharacterized protein</fullName>
    </submittedName>
</protein>
<dbReference type="EMBL" id="RBXR01000001">
    <property type="protein sequence ID" value="RKT70910.1"/>
    <property type="molecule type" value="Genomic_DNA"/>
</dbReference>
<keyword evidence="2" id="KW-1185">Reference proteome</keyword>
<dbReference type="Proteomes" id="UP000272729">
    <property type="component" value="Unassembled WGS sequence"/>
</dbReference>
<sequence length="73" mass="7731">MKRVIIGDQSWGLSDADAARVVSDIEQAMTDGTVVRLPLLAEGRPVTVFFNGKLALTAVVDDDSGTRPTEISG</sequence>
<accession>A0A495X9L2</accession>
<comment type="caution">
    <text evidence="1">The sequence shown here is derived from an EMBL/GenBank/DDBJ whole genome shotgun (WGS) entry which is preliminary data.</text>
</comment>